<sequence length="194" mass="20569">MSEQEQRPRPQYGEYATPEEQRARIAALGGGTAPHPDVVDTAVPPTPHSSAAANGASTRLPSPRPTTTAARPTRTADRVVTIALLAYGLITLLGAIPQLIDFVGFAETWMEMAGIDATLADPAAGRAWGIAAAIFYSVGWLTTAGLSWWSLSHRRLSWWIPLVGAIVTFVIVSLLLAAPLLSDPGVMQGFSAPR</sequence>
<evidence type="ECO:0000313" key="3">
    <source>
        <dbReference type="EMBL" id="GLJ79409.1"/>
    </source>
</evidence>
<keyword evidence="2" id="KW-0472">Membrane</keyword>
<name>A0A9W6M322_9MICO</name>
<gene>
    <name evidence="3" type="ORF">GCM10017586_10910</name>
</gene>
<proteinExistence type="predicted"/>
<accession>A0A9W6M322</accession>
<dbReference type="AlphaFoldDB" id="A0A9W6M322"/>
<feature type="compositionally biased region" description="Low complexity" evidence="1">
    <location>
        <begin position="33"/>
        <end position="43"/>
    </location>
</feature>
<dbReference type="Pfam" id="PF19779">
    <property type="entry name" value="DUF6264"/>
    <property type="match status" value="1"/>
</dbReference>
<organism evidence="3 4">
    <name type="scientific">Microbacterium imperiale</name>
    <dbReference type="NCBI Taxonomy" id="33884"/>
    <lineage>
        <taxon>Bacteria</taxon>
        <taxon>Bacillati</taxon>
        <taxon>Actinomycetota</taxon>
        <taxon>Actinomycetes</taxon>
        <taxon>Micrococcales</taxon>
        <taxon>Microbacteriaceae</taxon>
        <taxon>Microbacterium</taxon>
    </lineage>
</organism>
<feature type="transmembrane region" description="Helical" evidence="2">
    <location>
        <begin position="127"/>
        <end position="151"/>
    </location>
</feature>
<feature type="region of interest" description="Disordered" evidence="1">
    <location>
        <begin position="1"/>
        <end position="72"/>
    </location>
</feature>
<dbReference type="InterPro" id="IPR046231">
    <property type="entry name" value="DUF6264"/>
</dbReference>
<keyword evidence="4" id="KW-1185">Reference proteome</keyword>
<keyword evidence="2" id="KW-1133">Transmembrane helix</keyword>
<feature type="transmembrane region" description="Helical" evidence="2">
    <location>
        <begin position="79"/>
        <end position="100"/>
    </location>
</feature>
<evidence type="ECO:0000313" key="4">
    <source>
        <dbReference type="Proteomes" id="UP001142317"/>
    </source>
</evidence>
<dbReference type="RefSeq" id="WP_210004093.1">
    <property type="nucleotide sequence ID" value="NZ_BSEO01000001.1"/>
</dbReference>
<comment type="caution">
    <text evidence="3">The sequence shown here is derived from an EMBL/GenBank/DDBJ whole genome shotgun (WGS) entry which is preliminary data.</text>
</comment>
<evidence type="ECO:0000256" key="1">
    <source>
        <dbReference type="SAM" id="MobiDB-lite"/>
    </source>
</evidence>
<protein>
    <submittedName>
        <fullName evidence="3">Uncharacterized protein</fullName>
    </submittedName>
</protein>
<reference evidence="3" key="1">
    <citation type="journal article" date="2014" name="Int. J. Syst. Evol. Microbiol.">
        <title>Complete genome sequence of Corynebacterium casei LMG S-19264T (=DSM 44701T), isolated from a smear-ripened cheese.</title>
        <authorList>
            <consortium name="US DOE Joint Genome Institute (JGI-PGF)"/>
            <person name="Walter F."/>
            <person name="Albersmeier A."/>
            <person name="Kalinowski J."/>
            <person name="Ruckert C."/>
        </authorList>
    </citation>
    <scope>NUCLEOTIDE SEQUENCE</scope>
    <source>
        <strain evidence="3">VKM Ac-1447</strain>
    </source>
</reference>
<evidence type="ECO:0000256" key="2">
    <source>
        <dbReference type="SAM" id="Phobius"/>
    </source>
</evidence>
<dbReference type="EMBL" id="BSEO01000001">
    <property type="protein sequence ID" value="GLJ79409.1"/>
    <property type="molecule type" value="Genomic_DNA"/>
</dbReference>
<keyword evidence="2" id="KW-0812">Transmembrane</keyword>
<dbReference type="Proteomes" id="UP001142317">
    <property type="component" value="Unassembled WGS sequence"/>
</dbReference>
<feature type="transmembrane region" description="Helical" evidence="2">
    <location>
        <begin position="158"/>
        <end position="181"/>
    </location>
</feature>
<feature type="compositionally biased region" description="Low complexity" evidence="1">
    <location>
        <begin position="56"/>
        <end position="72"/>
    </location>
</feature>
<reference evidence="3" key="2">
    <citation type="submission" date="2023-01" db="EMBL/GenBank/DDBJ databases">
        <authorList>
            <person name="Sun Q."/>
            <person name="Evtushenko L."/>
        </authorList>
    </citation>
    <scope>NUCLEOTIDE SEQUENCE</scope>
    <source>
        <strain evidence="3">VKM Ac-1447</strain>
    </source>
</reference>